<dbReference type="AlphaFoldDB" id="A0A239VIX6"/>
<accession>A0A239VIX6</accession>
<keyword evidence="2" id="KW-1185">Reference proteome</keyword>
<dbReference type="KEGG" id="dco:SAMEA4475696_1323"/>
<protein>
    <submittedName>
        <fullName evidence="1">Uncharacterized protein</fullName>
    </submittedName>
</protein>
<dbReference type="InterPro" id="IPR054206">
    <property type="entry name" value="DUF6912"/>
</dbReference>
<evidence type="ECO:0000313" key="2">
    <source>
        <dbReference type="Proteomes" id="UP000242637"/>
    </source>
</evidence>
<reference evidence="1 2" key="1">
    <citation type="submission" date="2017-06" db="EMBL/GenBank/DDBJ databases">
        <authorList>
            <consortium name="Pathogen Informatics"/>
        </authorList>
    </citation>
    <scope>NUCLEOTIDE SEQUENCE [LARGE SCALE GENOMIC DNA]</scope>
    <source>
        <strain evidence="1 2">NCTC13039</strain>
    </source>
</reference>
<proteinExistence type="predicted"/>
<dbReference type="Pfam" id="PF21853">
    <property type="entry name" value="DUF6912"/>
    <property type="match status" value="1"/>
</dbReference>
<dbReference type="EMBL" id="LT906453">
    <property type="protein sequence ID" value="SNV21713.1"/>
    <property type="molecule type" value="Genomic_DNA"/>
</dbReference>
<gene>
    <name evidence="1" type="ORF">SAMEA4475696_01323</name>
</gene>
<dbReference type="OrthoDB" id="4866617at2"/>
<evidence type="ECO:0000313" key="1">
    <source>
        <dbReference type="EMBL" id="SNV21713.1"/>
    </source>
</evidence>
<sequence length="133" mass="14111">MGEVRVFIGVGQEVPAAVAQGDALLAAGGRAHMITPTLSAVFPEHDEEDLEYEALWEAAADCPGRIAVAAADVPAAWVSEQPEEDAPGHVVVSAQIPLSAVVSWHIELAEDGPDDELSWYDVTETHEVARLMA</sequence>
<organism evidence="1 2">
    <name type="scientific">Dermatophilus congolensis</name>
    <dbReference type="NCBI Taxonomy" id="1863"/>
    <lineage>
        <taxon>Bacteria</taxon>
        <taxon>Bacillati</taxon>
        <taxon>Actinomycetota</taxon>
        <taxon>Actinomycetes</taxon>
        <taxon>Micrococcales</taxon>
        <taxon>Dermatophilaceae</taxon>
        <taxon>Dermatophilus</taxon>
    </lineage>
</organism>
<dbReference type="Proteomes" id="UP000242637">
    <property type="component" value="Chromosome 1"/>
</dbReference>
<dbReference type="RefSeq" id="WP_154657716.1">
    <property type="nucleotide sequence ID" value="NZ_JAAFNI010000001.1"/>
</dbReference>
<dbReference type="GeneID" id="63459548"/>
<name>A0A239VIX6_9MICO</name>